<sequence length="117" mass="13801">MYSNRDGDREESCCGRREPVMEQKRDVKKEEVRREGRRVRAASACLSFDKLRKTDAMRTRCQRSSEKRTDTQFVSNIKGRRESQTNHAEIIGCNDEVQAHTCVERHKSERSFPFENF</sequence>
<accession>A0ABQ9YQ47</accession>
<reference evidence="2 3" key="1">
    <citation type="journal article" date="2023" name="Nucleic Acids Res.">
        <title>The hologenome of Daphnia magna reveals possible DNA methylation and microbiome-mediated evolution of the host genome.</title>
        <authorList>
            <person name="Chaturvedi A."/>
            <person name="Li X."/>
            <person name="Dhandapani V."/>
            <person name="Marshall H."/>
            <person name="Kissane S."/>
            <person name="Cuenca-Cambronero M."/>
            <person name="Asole G."/>
            <person name="Calvet F."/>
            <person name="Ruiz-Romero M."/>
            <person name="Marangio P."/>
            <person name="Guigo R."/>
            <person name="Rago D."/>
            <person name="Mirbahai L."/>
            <person name="Eastwood N."/>
            <person name="Colbourne J.K."/>
            <person name="Zhou J."/>
            <person name="Mallon E."/>
            <person name="Orsini L."/>
        </authorList>
    </citation>
    <scope>NUCLEOTIDE SEQUENCE [LARGE SCALE GENOMIC DNA]</scope>
    <source>
        <strain evidence="2">LRV0_1</strain>
    </source>
</reference>
<evidence type="ECO:0000256" key="1">
    <source>
        <dbReference type="SAM" id="MobiDB-lite"/>
    </source>
</evidence>
<protein>
    <submittedName>
        <fullName evidence="2">Uncharacterized protein</fullName>
    </submittedName>
</protein>
<keyword evidence="3" id="KW-1185">Reference proteome</keyword>
<feature type="region of interest" description="Disordered" evidence="1">
    <location>
        <begin position="1"/>
        <end position="29"/>
    </location>
</feature>
<evidence type="ECO:0000313" key="2">
    <source>
        <dbReference type="EMBL" id="KAK4002746.1"/>
    </source>
</evidence>
<organism evidence="2 3">
    <name type="scientific">Daphnia magna</name>
    <dbReference type="NCBI Taxonomy" id="35525"/>
    <lineage>
        <taxon>Eukaryota</taxon>
        <taxon>Metazoa</taxon>
        <taxon>Ecdysozoa</taxon>
        <taxon>Arthropoda</taxon>
        <taxon>Crustacea</taxon>
        <taxon>Branchiopoda</taxon>
        <taxon>Diplostraca</taxon>
        <taxon>Cladocera</taxon>
        <taxon>Anomopoda</taxon>
        <taxon>Daphniidae</taxon>
        <taxon>Daphnia</taxon>
    </lineage>
</organism>
<name>A0ABQ9YQ47_9CRUS</name>
<gene>
    <name evidence="2" type="ORF">OUZ56_004550</name>
</gene>
<evidence type="ECO:0000313" key="3">
    <source>
        <dbReference type="Proteomes" id="UP001234178"/>
    </source>
</evidence>
<dbReference type="EMBL" id="JAOYFB010000001">
    <property type="protein sequence ID" value="KAK4002746.1"/>
    <property type="molecule type" value="Genomic_DNA"/>
</dbReference>
<comment type="caution">
    <text evidence="2">The sequence shown here is derived from an EMBL/GenBank/DDBJ whole genome shotgun (WGS) entry which is preliminary data.</text>
</comment>
<proteinExistence type="predicted"/>
<dbReference type="Proteomes" id="UP001234178">
    <property type="component" value="Unassembled WGS sequence"/>
</dbReference>